<reference evidence="6 7" key="1">
    <citation type="submission" date="2016-06" db="EMBL/GenBank/DDBJ databases">
        <title>Evolution of pathogenesis and genome organization in the Tremellales.</title>
        <authorList>
            <person name="Cuomo C."/>
            <person name="Litvintseva A."/>
            <person name="Heitman J."/>
            <person name="Chen Y."/>
            <person name="Sun S."/>
            <person name="Springer D."/>
            <person name="Dromer F."/>
            <person name="Young S."/>
            <person name="Zeng Q."/>
            <person name="Chapman S."/>
            <person name="Gujja S."/>
            <person name="Saif S."/>
            <person name="Birren B."/>
        </authorList>
    </citation>
    <scope>NUCLEOTIDE SEQUENCE [LARGE SCALE GENOMIC DNA]</scope>
    <source>
        <strain evidence="6 7">ATCC 28783</strain>
    </source>
</reference>
<dbReference type="OrthoDB" id="361102at2759"/>
<dbReference type="AlphaFoldDB" id="A0A4Q1BWB9"/>
<keyword evidence="7" id="KW-1185">Reference proteome</keyword>
<evidence type="ECO:0000256" key="2">
    <source>
        <dbReference type="ARBA" id="ARBA00023015"/>
    </source>
</evidence>
<dbReference type="SUPFAM" id="SSF57783">
    <property type="entry name" value="Zinc beta-ribbon"/>
    <property type="match status" value="1"/>
</dbReference>
<dbReference type="GO" id="GO:0006367">
    <property type="term" value="P:transcription initiation at RNA polymerase II promoter"/>
    <property type="evidence" value="ECO:0007669"/>
    <property type="project" value="InterPro"/>
</dbReference>
<sequence length="399" mass="44631">MSAPSADEVLGLCRNLVYQVAYAFYDAPYIILLRLMVHLGVSTEKRLAEICQLSPQELRKYMGMLLVHRLVKRHVGKEKAPVDHRRTELDPEEKMRIRDVIYWYLDYREFANVTKYRLAVMRRSIDDKVKNEVGVRGYLCPSCGRAYDPLDLGHLFDPQTNVFRCETCSEELVEHDPSQDDTTGDKVDRMGQFNLATAPIRDALKSLEGMTLPSVNIVAWMAQNVKSDLPVQATEGREEEKKVQIVLGSGGERERLEAERAAEAQRVQTSLPVWHTQSTITGQSTSLGLAAERKASGPHLAVSRNTDGGVDDLEEHYANLAGASGESFPLVKQEEEDEDEDDFLPSSQPGEPDESGPSGEDQAKMIMVKGVPKPLGGITEEDEAHMTPEEYQAYYEAIS</sequence>
<keyword evidence="3" id="KW-0804">Transcription</keyword>
<dbReference type="InterPro" id="IPR002853">
    <property type="entry name" value="TFIIE_asu"/>
</dbReference>
<feature type="compositionally biased region" description="Acidic residues" evidence="4">
    <location>
        <begin position="334"/>
        <end position="343"/>
    </location>
</feature>
<evidence type="ECO:0000259" key="5">
    <source>
        <dbReference type="PROSITE" id="PS51344"/>
    </source>
</evidence>
<feature type="region of interest" description="Disordered" evidence="4">
    <location>
        <begin position="322"/>
        <end position="388"/>
    </location>
</feature>
<dbReference type="PANTHER" id="PTHR13097:SF7">
    <property type="entry name" value="GENERAL TRANSCRIPTION FACTOR IIE SUBUNIT 1"/>
    <property type="match status" value="1"/>
</dbReference>
<dbReference type="GO" id="GO:0005673">
    <property type="term" value="C:transcription factor TFIIE complex"/>
    <property type="evidence" value="ECO:0007669"/>
    <property type="project" value="TreeGrafter"/>
</dbReference>
<dbReference type="InParanoid" id="A0A4Q1BWB9"/>
<proteinExistence type="inferred from homology"/>
<dbReference type="InterPro" id="IPR036390">
    <property type="entry name" value="WH_DNA-bd_sf"/>
</dbReference>
<name>A0A4Q1BWB9_TREME</name>
<evidence type="ECO:0000256" key="1">
    <source>
        <dbReference type="ARBA" id="ARBA00008947"/>
    </source>
</evidence>
<dbReference type="FunCoup" id="A0A4Q1BWB9">
    <property type="interactions" value="328"/>
</dbReference>
<dbReference type="InterPro" id="IPR039997">
    <property type="entry name" value="TFE"/>
</dbReference>
<dbReference type="PANTHER" id="PTHR13097">
    <property type="entry name" value="TRANSCRIPTION INITIATION FACTOR IIE, ALPHA SUBUNIT"/>
    <property type="match status" value="1"/>
</dbReference>
<gene>
    <name evidence="6" type="ORF">M231_00009</name>
</gene>
<dbReference type="Pfam" id="PF02002">
    <property type="entry name" value="TFIIE_alpha"/>
    <property type="match status" value="1"/>
</dbReference>
<feature type="domain" description="HTH TFE/IIEalpha-type" evidence="5">
    <location>
        <begin position="13"/>
        <end position="111"/>
    </location>
</feature>
<dbReference type="InterPro" id="IPR017919">
    <property type="entry name" value="TFIIE/TFIIEa_HTH"/>
</dbReference>
<keyword evidence="2" id="KW-0805">Transcription regulation</keyword>
<dbReference type="Proteomes" id="UP000289152">
    <property type="component" value="Unassembled WGS sequence"/>
</dbReference>
<dbReference type="Gene3D" id="3.30.40.10">
    <property type="entry name" value="Zinc/RING finger domain, C3HC4 (zinc finger)"/>
    <property type="match status" value="1"/>
</dbReference>
<dbReference type="SUPFAM" id="SSF46785">
    <property type="entry name" value="Winged helix' DNA-binding domain"/>
    <property type="match status" value="1"/>
</dbReference>
<dbReference type="PROSITE" id="PS51344">
    <property type="entry name" value="HTH_TFE_IIE"/>
    <property type="match status" value="1"/>
</dbReference>
<evidence type="ECO:0000313" key="6">
    <source>
        <dbReference type="EMBL" id="RXK42455.1"/>
    </source>
</evidence>
<dbReference type="SMART" id="SM00531">
    <property type="entry name" value="TFIIE"/>
    <property type="match status" value="1"/>
</dbReference>
<comment type="caution">
    <text evidence="6">The sequence shown here is derived from an EMBL/GenBank/DDBJ whole genome shotgun (WGS) entry which is preliminary data.</text>
</comment>
<dbReference type="STRING" id="5217.A0A4Q1BWB9"/>
<dbReference type="VEuPathDB" id="FungiDB:TREMEDRAFT_25597"/>
<evidence type="ECO:0000256" key="3">
    <source>
        <dbReference type="ARBA" id="ARBA00023163"/>
    </source>
</evidence>
<accession>A0A4Q1BWB9</accession>
<organism evidence="6 7">
    <name type="scientific">Tremella mesenterica</name>
    <name type="common">Jelly fungus</name>
    <dbReference type="NCBI Taxonomy" id="5217"/>
    <lineage>
        <taxon>Eukaryota</taxon>
        <taxon>Fungi</taxon>
        <taxon>Dikarya</taxon>
        <taxon>Basidiomycota</taxon>
        <taxon>Agaricomycotina</taxon>
        <taxon>Tremellomycetes</taxon>
        <taxon>Tremellales</taxon>
        <taxon>Tremellaceae</taxon>
        <taxon>Tremella</taxon>
    </lineage>
</organism>
<protein>
    <recommendedName>
        <fullName evidence="5">HTH TFE/IIEalpha-type domain-containing protein</fullName>
    </recommendedName>
</protein>
<evidence type="ECO:0000256" key="4">
    <source>
        <dbReference type="SAM" id="MobiDB-lite"/>
    </source>
</evidence>
<comment type="similarity">
    <text evidence="1">Belongs to the TFIIE alpha subunit family.</text>
</comment>
<evidence type="ECO:0000313" key="7">
    <source>
        <dbReference type="Proteomes" id="UP000289152"/>
    </source>
</evidence>
<dbReference type="InterPro" id="IPR013083">
    <property type="entry name" value="Znf_RING/FYVE/PHD"/>
</dbReference>
<dbReference type="EMBL" id="SDIL01000001">
    <property type="protein sequence ID" value="RXK42455.1"/>
    <property type="molecule type" value="Genomic_DNA"/>
</dbReference>
<dbReference type="InterPro" id="IPR024550">
    <property type="entry name" value="TFIIEa/SarR/Rpc3_HTH_dom"/>
</dbReference>